<evidence type="ECO:0000256" key="5">
    <source>
        <dbReference type="SAM" id="Phobius"/>
    </source>
</evidence>
<dbReference type="VEuPathDB" id="AmoebaDB:EDI_278470"/>
<dbReference type="eggNOG" id="ENOG502RHWH">
    <property type="taxonomic scope" value="Eukaryota"/>
</dbReference>
<feature type="coiled-coil region" evidence="4">
    <location>
        <begin position="19"/>
        <end position="63"/>
    </location>
</feature>
<dbReference type="Gene3D" id="1.20.5.110">
    <property type="match status" value="1"/>
</dbReference>
<keyword evidence="3 4" id="KW-0175">Coiled coil</keyword>
<reference evidence="8" key="1">
    <citation type="submission" date="2007-12" db="EMBL/GenBank/DDBJ databases">
        <title>Annotation of Entamoeba dispar SAW760.</title>
        <authorList>
            <person name="Lorenzi H."/>
            <person name="Inman J."/>
            <person name="Schobel S."/>
            <person name="Amedeo P."/>
            <person name="Caler E."/>
        </authorList>
    </citation>
    <scope>NUCLEOTIDE SEQUENCE [LARGE SCALE GENOMIC DNA]</scope>
    <source>
        <strain evidence="8">ATCC PRA-260 / SAW760</strain>
    </source>
</reference>
<gene>
    <name evidence="7" type="ORF">EDI_278470</name>
</gene>
<evidence type="ECO:0000256" key="4">
    <source>
        <dbReference type="SAM" id="Coils"/>
    </source>
</evidence>
<protein>
    <recommendedName>
        <fullName evidence="6">V-SNARE coiled-coil homology domain-containing protein</fullName>
    </recommendedName>
</protein>
<keyword evidence="5" id="KW-1133">Transmembrane helix</keyword>
<dbReference type="GeneID" id="5881140"/>
<evidence type="ECO:0000256" key="1">
    <source>
        <dbReference type="ARBA" id="ARBA00004156"/>
    </source>
</evidence>
<dbReference type="EMBL" id="DS548795">
    <property type="protein sequence ID" value="EDR27676.1"/>
    <property type="molecule type" value="Genomic_DNA"/>
</dbReference>
<keyword evidence="8" id="KW-1185">Reference proteome</keyword>
<evidence type="ECO:0000313" key="7">
    <source>
        <dbReference type="EMBL" id="EDR27676.1"/>
    </source>
</evidence>
<dbReference type="Pfam" id="PF00957">
    <property type="entry name" value="Synaptobrevin"/>
    <property type="match status" value="1"/>
</dbReference>
<comment type="subcellular location">
    <subcellularLocation>
        <location evidence="1">Cytoplasmic vesicle membrane</location>
    </subcellularLocation>
</comment>
<keyword evidence="5" id="KW-0812">Transmembrane</keyword>
<dbReference type="PANTHER" id="PTHR45701">
    <property type="entry name" value="SYNAPTOBREVIN FAMILY MEMBER"/>
    <property type="match status" value="1"/>
</dbReference>
<dbReference type="RefSeq" id="XP_001736159.1">
    <property type="nucleotide sequence ID" value="XM_001736107.1"/>
</dbReference>
<dbReference type="InterPro" id="IPR042855">
    <property type="entry name" value="V_SNARE_CC"/>
</dbReference>
<sequence length="105" mass="12261">MFPTVVRSPYFESQKDRIKKQLEETRNTMAKNVEMMTQNIATAEELEIQSNEMSINAQQFKKQAVVLRKTYWWKNFKLWLLIVISLVLILCLIGGIVTLAVINLK</sequence>
<evidence type="ECO:0000256" key="2">
    <source>
        <dbReference type="ARBA" id="ARBA00023329"/>
    </source>
</evidence>
<dbReference type="OrthoDB" id="248747at2759"/>
<feature type="transmembrane region" description="Helical" evidence="5">
    <location>
        <begin position="78"/>
        <end position="102"/>
    </location>
</feature>
<name>B0ECY4_ENTDS</name>
<dbReference type="OMA" id="EMTINAQ"/>
<feature type="domain" description="V-SNARE coiled-coil homology" evidence="6">
    <location>
        <begin position="14"/>
        <end position="74"/>
    </location>
</feature>
<keyword evidence="2" id="KW-0968">Cytoplasmic vesicle</keyword>
<keyword evidence="5" id="KW-0472">Membrane</keyword>
<evidence type="ECO:0000259" key="6">
    <source>
        <dbReference type="PROSITE" id="PS50892"/>
    </source>
</evidence>
<dbReference type="CDD" id="cd15843">
    <property type="entry name" value="R-SNARE"/>
    <property type="match status" value="1"/>
</dbReference>
<dbReference type="AlphaFoldDB" id="B0ECY4"/>
<dbReference type="KEGG" id="edi:EDI_278470"/>
<accession>B0ECY4</accession>
<dbReference type="SUPFAM" id="SSF58038">
    <property type="entry name" value="SNARE fusion complex"/>
    <property type="match status" value="1"/>
</dbReference>
<evidence type="ECO:0000313" key="8">
    <source>
        <dbReference type="Proteomes" id="UP000008076"/>
    </source>
</evidence>
<dbReference type="GO" id="GO:0030659">
    <property type="term" value="C:cytoplasmic vesicle membrane"/>
    <property type="evidence" value="ECO:0007669"/>
    <property type="project" value="UniProtKB-SubCell"/>
</dbReference>
<evidence type="ECO:0000256" key="3">
    <source>
        <dbReference type="PROSITE-ProRule" id="PRU00290"/>
    </source>
</evidence>
<dbReference type="PROSITE" id="PS50892">
    <property type="entry name" value="V_SNARE"/>
    <property type="match status" value="1"/>
</dbReference>
<organism evidence="8">
    <name type="scientific">Entamoeba dispar (strain ATCC PRA-260 / SAW760)</name>
    <dbReference type="NCBI Taxonomy" id="370354"/>
    <lineage>
        <taxon>Eukaryota</taxon>
        <taxon>Amoebozoa</taxon>
        <taxon>Evosea</taxon>
        <taxon>Archamoebae</taxon>
        <taxon>Mastigamoebida</taxon>
        <taxon>Entamoebidae</taxon>
        <taxon>Entamoeba</taxon>
    </lineage>
</organism>
<dbReference type="Proteomes" id="UP000008076">
    <property type="component" value="Unassembled WGS sequence"/>
</dbReference>
<dbReference type="InterPro" id="IPR016444">
    <property type="entry name" value="Synaptobrevin/VAMP"/>
</dbReference>
<proteinExistence type="predicted"/>